<keyword evidence="1" id="KW-0472">Membrane</keyword>
<proteinExistence type="predicted"/>
<protein>
    <submittedName>
        <fullName evidence="2">Uncharacterized protein</fullName>
    </submittedName>
</protein>
<dbReference type="Proteomes" id="UP000825933">
    <property type="component" value="Unassembled WGS sequence"/>
</dbReference>
<keyword evidence="1" id="KW-1133">Transmembrane helix</keyword>
<organism evidence="2 3">
    <name type="scientific">Methanobacterium spitsbergense</name>
    <dbReference type="NCBI Taxonomy" id="2874285"/>
    <lineage>
        <taxon>Archaea</taxon>
        <taxon>Methanobacteriati</taxon>
        <taxon>Methanobacteriota</taxon>
        <taxon>Methanomada group</taxon>
        <taxon>Methanobacteria</taxon>
        <taxon>Methanobacteriales</taxon>
        <taxon>Methanobacteriaceae</taxon>
        <taxon>Methanobacterium</taxon>
    </lineage>
</organism>
<dbReference type="AlphaFoldDB" id="A0A8T5UYH7"/>
<dbReference type="RefSeq" id="WP_223791366.1">
    <property type="nucleotide sequence ID" value="NZ_JAIOUQ010000007.1"/>
</dbReference>
<comment type="caution">
    <text evidence="2">The sequence shown here is derived from an EMBL/GenBank/DDBJ whole genome shotgun (WGS) entry which is preliminary data.</text>
</comment>
<sequence length="201" mass="22957">MNIEPILYSLSGFLMKLSDDAYDKKKNITLAVFAGIFCGLFIGYLAVTSADAACIFIAILIGTLLSLKVDSLNHIAALLLFVLIIVYIGIPNIGIVTLLFCSFAAFLDEIGNDNKWIKNKKKIKRFFKYRFSLKITVMIFAVLGFLQNMFPALRIPGVQYFLFQTFIYFILFDLFYELVGLKFDIIYNGLNSFFRVIRRVD</sequence>
<accession>A0A8T5UYH7</accession>
<keyword evidence="1" id="KW-0812">Transmembrane</keyword>
<feature type="transmembrane region" description="Helical" evidence="1">
    <location>
        <begin position="75"/>
        <end position="107"/>
    </location>
</feature>
<name>A0A8T5UYH7_9EURY</name>
<gene>
    <name evidence="2" type="ORF">K8N75_06975</name>
</gene>
<reference evidence="3" key="1">
    <citation type="journal article" date="2022" name="Microbiol. Resour. Announc.">
        <title>Draft Genome Sequence of a Methanogenic Archaeon from West Spitsbergen Permafrost.</title>
        <authorList>
            <person name="Trubitsyn V."/>
            <person name="Rivkina E."/>
            <person name="Shcherbakova V."/>
        </authorList>
    </citation>
    <scope>NUCLEOTIDE SEQUENCE [LARGE SCALE GENOMIC DNA]</scope>
    <source>
        <strain evidence="3">VT</strain>
    </source>
</reference>
<evidence type="ECO:0000313" key="2">
    <source>
        <dbReference type="EMBL" id="MBZ2165779.1"/>
    </source>
</evidence>
<dbReference type="EMBL" id="JAIOUQ010000007">
    <property type="protein sequence ID" value="MBZ2165779.1"/>
    <property type="molecule type" value="Genomic_DNA"/>
</dbReference>
<evidence type="ECO:0000256" key="1">
    <source>
        <dbReference type="SAM" id="Phobius"/>
    </source>
</evidence>
<feature type="transmembrane region" description="Helical" evidence="1">
    <location>
        <begin position="28"/>
        <end position="47"/>
    </location>
</feature>
<feature type="transmembrane region" description="Helical" evidence="1">
    <location>
        <begin position="127"/>
        <end position="146"/>
    </location>
</feature>
<feature type="transmembrane region" description="Helical" evidence="1">
    <location>
        <begin position="158"/>
        <end position="176"/>
    </location>
</feature>
<keyword evidence="3" id="KW-1185">Reference proteome</keyword>
<evidence type="ECO:0000313" key="3">
    <source>
        <dbReference type="Proteomes" id="UP000825933"/>
    </source>
</evidence>